<dbReference type="SUPFAM" id="SSF54897">
    <property type="entry name" value="Protease propeptides/inhibitors"/>
    <property type="match status" value="1"/>
</dbReference>
<dbReference type="InterPro" id="IPR023828">
    <property type="entry name" value="Peptidase_S8_Ser-AS"/>
</dbReference>
<gene>
    <name evidence="16" type="ORF">CIRG_05374</name>
</gene>
<keyword evidence="7 12" id="KW-0378">Hydrolase</keyword>
<name>A0A0J6YFG8_COCIT</name>
<evidence type="ECO:0000259" key="15">
    <source>
        <dbReference type="Pfam" id="PF05922"/>
    </source>
</evidence>
<dbReference type="Pfam" id="PF05922">
    <property type="entry name" value="Inhibitor_I9"/>
    <property type="match status" value="1"/>
</dbReference>
<proteinExistence type="inferred from homology"/>
<feature type="signal peptide" evidence="13">
    <location>
        <begin position="1"/>
        <end position="19"/>
    </location>
</feature>
<dbReference type="InterPro" id="IPR000209">
    <property type="entry name" value="Peptidase_S8/S53_dom"/>
</dbReference>
<evidence type="ECO:0000256" key="6">
    <source>
        <dbReference type="ARBA" id="ARBA00022729"/>
    </source>
</evidence>
<evidence type="ECO:0000256" key="13">
    <source>
        <dbReference type="SAM" id="SignalP"/>
    </source>
</evidence>
<evidence type="ECO:0000256" key="9">
    <source>
        <dbReference type="ARBA" id="ARBA00023026"/>
    </source>
</evidence>
<dbReference type="Proteomes" id="UP000054565">
    <property type="component" value="Unassembled WGS sequence"/>
</dbReference>
<organism evidence="16 17">
    <name type="scientific">Coccidioides immitis RMSCC 2394</name>
    <dbReference type="NCBI Taxonomy" id="404692"/>
    <lineage>
        <taxon>Eukaryota</taxon>
        <taxon>Fungi</taxon>
        <taxon>Dikarya</taxon>
        <taxon>Ascomycota</taxon>
        <taxon>Pezizomycotina</taxon>
        <taxon>Eurotiomycetes</taxon>
        <taxon>Eurotiomycetidae</taxon>
        <taxon>Onygenales</taxon>
        <taxon>Onygenaceae</taxon>
        <taxon>Coccidioides</taxon>
    </lineage>
</organism>
<evidence type="ECO:0000259" key="14">
    <source>
        <dbReference type="Pfam" id="PF00082"/>
    </source>
</evidence>
<dbReference type="InterPro" id="IPR037045">
    <property type="entry name" value="S8pro/Inhibitor_I9_sf"/>
</dbReference>
<dbReference type="GO" id="GO:0005576">
    <property type="term" value="C:extracellular region"/>
    <property type="evidence" value="ECO:0007669"/>
    <property type="project" value="UniProtKB-SubCell"/>
</dbReference>
<dbReference type="GO" id="GO:0006508">
    <property type="term" value="P:proteolysis"/>
    <property type="evidence" value="ECO:0007669"/>
    <property type="project" value="UniProtKB-KW"/>
</dbReference>
<feature type="domain" description="Inhibitor I9" evidence="15">
    <location>
        <begin position="35"/>
        <end position="115"/>
    </location>
</feature>
<dbReference type="STRING" id="404692.A0A0J6YFG8"/>
<dbReference type="PANTHER" id="PTHR43806:SF11">
    <property type="entry name" value="CEREVISIN-RELATED"/>
    <property type="match status" value="1"/>
</dbReference>
<dbReference type="PRINTS" id="PR00723">
    <property type="entry name" value="SUBTILISIN"/>
</dbReference>
<dbReference type="SUPFAM" id="SSF52743">
    <property type="entry name" value="Subtilisin-like"/>
    <property type="match status" value="1"/>
</dbReference>
<dbReference type="PANTHER" id="PTHR43806">
    <property type="entry name" value="PEPTIDASE S8"/>
    <property type="match status" value="1"/>
</dbReference>
<dbReference type="PROSITE" id="PS00138">
    <property type="entry name" value="SUBTILASE_SER"/>
    <property type="match status" value="1"/>
</dbReference>
<evidence type="ECO:0000256" key="8">
    <source>
        <dbReference type="ARBA" id="ARBA00022825"/>
    </source>
</evidence>
<dbReference type="InterPro" id="IPR036852">
    <property type="entry name" value="Peptidase_S8/S53_dom_sf"/>
</dbReference>
<dbReference type="OrthoDB" id="206201at2759"/>
<evidence type="ECO:0000256" key="2">
    <source>
        <dbReference type="ARBA" id="ARBA00004613"/>
    </source>
</evidence>
<dbReference type="PROSITE" id="PS51892">
    <property type="entry name" value="SUBTILASE"/>
    <property type="match status" value="1"/>
</dbReference>
<accession>A0A0J6YFG8</accession>
<dbReference type="AlphaFoldDB" id="A0A0J6YFG8"/>
<dbReference type="InterPro" id="IPR015500">
    <property type="entry name" value="Peptidase_S8_subtilisin-rel"/>
</dbReference>
<protein>
    <recommendedName>
        <fullName evidence="18">Oryzin</fullName>
    </recommendedName>
</protein>
<dbReference type="InterPro" id="IPR034193">
    <property type="entry name" value="PCSK9_ProteinaseK-like"/>
</dbReference>
<feature type="chain" id="PRO_5005284929" description="Oryzin" evidence="13">
    <location>
        <begin position="20"/>
        <end position="405"/>
    </location>
</feature>
<keyword evidence="11" id="KW-0325">Glycoprotein</keyword>
<sequence length="405" mass="42516">MVSMKFLSAVFAAITAANAAEILSVPNTQDVIPDSYIVVMKDEVATSDLEAHVTWVRNHHHSGHVRRNGTLTGLKTTFDISGFRGYLGAFDHDTLDEILADDKVKFVEPNRIMRIQGTQTQRGAPWGLARLSSSRPGGSDYVYDDRAGEGVIIYGVDTGIDVNHPDFEGRATWGINTIDQDNTDGNGHGTHTAGTFAGARFGVAKKATIVGVKVLDAQGSGSNSAIMEGISWSVDHARKNNALGRAVMNLSLGGSFSQAVNDAAERAVRAGVFLAVAAGNDNQDASNYSPASAPNVCTVGATDRMDVRATFSNFGSVLDIFAPGVDVESTMPGGGTQMMSGTSMAAPHIAGLGAYLMSTENLQPSQVCDRIKQLASNSVRNPGNGSTSKLANNGIGQQIIGSITP</sequence>
<keyword evidence="4" id="KW-0964">Secreted</keyword>
<reference evidence="17" key="1">
    <citation type="journal article" date="2010" name="Genome Res.">
        <title>Population genomic sequencing of Coccidioides fungi reveals recent hybridization and transposon control.</title>
        <authorList>
            <person name="Neafsey D.E."/>
            <person name="Barker B.M."/>
            <person name="Sharpton T.J."/>
            <person name="Stajich J.E."/>
            <person name="Park D.J."/>
            <person name="Whiston E."/>
            <person name="Hung C.-Y."/>
            <person name="McMahan C."/>
            <person name="White J."/>
            <person name="Sykes S."/>
            <person name="Heiman D."/>
            <person name="Young S."/>
            <person name="Zeng Q."/>
            <person name="Abouelleil A."/>
            <person name="Aftuck L."/>
            <person name="Bessette D."/>
            <person name="Brown A."/>
            <person name="FitzGerald M."/>
            <person name="Lui A."/>
            <person name="Macdonald J.P."/>
            <person name="Priest M."/>
            <person name="Orbach M.J."/>
            <person name="Galgiani J.N."/>
            <person name="Kirkland T.N."/>
            <person name="Cole G.T."/>
            <person name="Birren B.W."/>
            <person name="Henn M.R."/>
            <person name="Taylor J.W."/>
            <person name="Rounsley S.D."/>
        </authorList>
    </citation>
    <scope>NUCLEOTIDE SEQUENCE [LARGE SCALE GENOMIC DNA]</scope>
    <source>
        <strain evidence="17">RMSCC 2394</strain>
    </source>
</reference>
<dbReference type="CDD" id="cd04077">
    <property type="entry name" value="Peptidases_S8_PCSK9_ProteinaseK_like"/>
    <property type="match status" value="1"/>
</dbReference>
<feature type="domain" description="Peptidase S8/S53" evidence="14">
    <location>
        <begin position="148"/>
        <end position="379"/>
    </location>
</feature>
<dbReference type="Gene3D" id="3.30.70.80">
    <property type="entry name" value="Peptidase S8 propeptide/proteinase inhibitor I9"/>
    <property type="match status" value="1"/>
</dbReference>
<keyword evidence="6 13" id="KW-0732">Signal</keyword>
<keyword evidence="8 12" id="KW-0720">Serine protease</keyword>
<dbReference type="EMBL" id="DS028095">
    <property type="protein sequence ID" value="KMP05693.1"/>
    <property type="molecule type" value="Genomic_DNA"/>
</dbReference>
<evidence type="ECO:0008006" key="18">
    <source>
        <dbReference type="Google" id="ProtNLM"/>
    </source>
</evidence>
<dbReference type="InterPro" id="IPR010259">
    <property type="entry name" value="S8pro/Inhibitor_I9"/>
</dbReference>
<feature type="active site" description="Charge relay system" evidence="12">
    <location>
        <position position="157"/>
    </location>
</feature>
<evidence type="ECO:0000256" key="11">
    <source>
        <dbReference type="ARBA" id="ARBA00023180"/>
    </source>
</evidence>
<keyword evidence="5 12" id="KW-0645">Protease</keyword>
<evidence type="ECO:0000256" key="1">
    <source>
        <dbReference type="ARBA" id="ARBA00002101"/>
    </source>
</evidence>
<evidence type="ECO:0000256" key="10">
    <source>
        <dbReference type="ARBA" id="ARBA00023145"/>
    </source>
</evidence>
<dbReference type="InterPro" id="IPR050131">
    <property type="entry name" value="Peptidase_S8_subtilisin-like"/>
</dbReference>
<evidence type="ECO:0000256" key="7">
    <source>
        <dbReference type="ARBA" id="ARBA00022801"/>
    </source>
</evidence>
<comment type="similarity">
    <text evidence="3 12">Belongs to the peptidase S8 family.</text>
</comment>
<dbReference type="FunFam" id="3.40.50.200:FF:000014">
    <property type="entry name" value="Proteinase K"/>
    <property type="match status" value="1"/>
</dbReference>
<evidence type="ECO:0000256" key="12">
    <source>
        <dbReference type="PROSITE-ProRule" id="PRU01240"/>
    </source>
</evidence>
<dbReference type="Gene3D" id="3.40.50.200">
    <property type="entry name" value="Peptidase S8/S53 domain"/>
    <property type="match status" value="1"/>
</dbReference>
<evidence type="ECO:0000256" key="5">
    <source>
        <dbReference type="ARBA" id="ARBA00022670"/>
    </source>
</evidence>
<keyword evidence="9" id="KW-0843">Virulence</keyword>
<evidence type="ECO:0000313" key="17">
    <source>
        <dbReference type="Proteomes" id="UP000054565"/>
    </source>
</evidence>
<comment type="subcellular location">
    <subcellularLocation>
        <location evidence="2">Secreted</location>
    </subcellularLocation>
</comment>
<evidence type="ECO:0000256" key="4">
    <source>
        <dbReference type="ARBA" id="ARBA00022525"/>
    </source>
</evidence>
<feature type="active site" description="Charge relay system" evidence="12">
    <location>
        <position position="343"/>
    </location>
</feature>
<feature type="active site" description="Charge relay system" evidence="12">
    <location>
        <position position="188"/>
    </location>
</feature>
<dbReference type="Pfam" id="PF00082">
    <property type="entry name" value="Peptidase_S8"/>
    <property type="match status" value="1"/>
</dbReference>
<comment type="function">
    <text evidence="1">Secreted subtilisin-like serine protease with keratinolytic activity that contributes to pathogenicity.</text>
</comment>
<dbReference type="GO" id="GO:0004252">
    <property type="term" value="F:serine-type endopeptidase activity"/>
    <property type="evidence" value="ECO:0007669"/>
    <property type="project" value="UniProtKB-UniRule"/>
</dbReference>
<keyword evidence="10" id="KW-0865">Zymogen</keyword>
<evidence type="ECO:0000313" key="16">
    <source>
        <dbReference type="EMBL" id="KMP05693.1"/>
    </source>
</evidence>
<evidence type="ECO:0000256" key="3">
    <source>
        <dbReference type="ARBA" id="ARBA00011073"/>
    </source>
</evidence>